<proteinExistence type="predicted"/>
<protein>
    <submittedName>
        <fullName evidence="2">Uncharacterized protein</fullName>
    </submittedName>
</protein>
<accession>A0A245ZPM6</accession>
<evidence type="ECO:0000313" key="3">
    <source>
        <dbReference type="Proteomes" id="UP000197783"/>
    </source>
</evidence>
<evidence type="ECO:0000313" key="2">
    <source>
        <dbReference type="EMBL" id="OWK31690.1"/>
    </source>
</evidence>
<dbReference type="RefSeq" id="WP_245832632.1">
    <property type="nucleotide sequence ID" value="NZ_NBBJ01000001.1"/>
</dbReference>
<reference evidence="2 3" key="1">
    <citation type="submission" date="2017-03" db="EMBL/GenBank/DDBJ databases">
        <title>Genome sequence of Sphingomonas mucosissima DSM 17494.</title>
        <authorList>
            <person name="Poehlein A."/>
            <person name="Wuebbeler J.H."/>
            <person name="Steinbuechel A."/>
            <person name="Daniel R."/>
        </authorList>
    </citation>
    <scope>NUCLEOTIDE SEQUENCE [LARGE SCALE GENOMIC DNA]</scope>
    <source>
        <strain evidence="2 3">DSM 17494</strain>
    </source>
</reference>
<dbReference type="EMBL" id="NBBJ01000001">
    <property type="protein sequence ID" value="OWK31690.1"/>
    <property type="molecule type" value="Genomic_DNA"/>
</dbReference>
<dbReference type="AlphaFoldDB" id="A0A245ZPM6"/>
<gene>
    <name evidence="2" type="ORF">SPMU_00080</name>
</gene>
<dbReference type="Proteomes" id="UP000197783">
    <property type="component" value="Unassembled WGS sequence"/>
</dbReference>
<feature type="region of interest" description="Disordered" evidence="1">
    <location>
        <begin position="44"/>
        <end position="68"/>
    </location>
</feature>
<sequence length="68" mass="7882">MSMSDQEYCFMRAEAELKMAQRSQQPAAVQAHYTLAGYYLDRAYGEPHQPRPATNSIRQDVPPEKRQH</sequence>
<name>A0A245ZPM6_9SPHN</name>
<keyword evidence="3" id="KW-1185">Reference proteome</keyword>
<organism evidence="2 3">
    <name type="scientific">Sphingomonas mucosissima</name>
    <dbReference type="NCBI Taxonomy" id="370959"/>
    <lineage>
        <taxon>Bacteria</taxon>
        <taxon>Pseudomonadati</taxon>
        <taxon>Pseudomonadota</taxon>
        <taxon>Alphaproteobacteria</taxon>
        <taxon>Sphingomonadales</taxon>
        <taxon>Sphingomonadaceae</taxon>
        <taxon>Sphingomonas</taxon>
    </lineage>
</organism>
<evidence type="ECO:0000256" key="1">
    <source>
        <dbReference type="SAM" id="MobiDB-lite"/>
    </source>
</evidence>
<comment type="caution">
    <text evidence="2">The sequence shown here is derived from an EMBL/GenBank/DDBJ whole genome shotgun (WGS) entry which is preliminary data.</text>
</comment>